<feature type="region of interest" description="Disordered" evidence="6">
    <location>
        <begin position="828"/>
        <end position="958"/>
    </location>
</feature>
<feature type="region of interest" description="Disordered" evidence="6">
    <location>
        <begin position="1"/>
        <end position="31"/>
    </location>
</feature>
<dbReference type="PANTHER" id="PTHR23316">
    <property type="entry name" value="IMPORTIN ALPHA"/>
    <property type="match status" value="1"/>
</dbReference>
<dbReference type="InterPro" id="IPR000225">
    <property type="entry name" value="Armadillo"/>
</dbReference>
<keyword evidence="3" id="KW-0677">Repeat</keyword>
<gene>
    <name evidence="8" type="ORF">SSX86_012578</name>
</gene>
<accession>A0AAP0D4Y8</accession>
<keyword evidence="5" id="KW-0653">Protein transport</keyword>
<comment type="caution">
    <text evidence="8">The sequence shown here is derived from an EMBL/GenBank/DDBJ whole genome shotgun (WGS) entry which is preliminary data.</text>
</comment>
<dbReference type="Gene3D" id="1.25.10.10">
    <property type="entry name" value="Leucine-rich Repeat Variant"/>
    <property type="match status" value="1"/>
</dbReference>
<evidence type="ECO:0000313" key="8">
    <source>
        <dbReference type="EMBL" id="KAK9068464.1"/>
    </source>
</evidence>
<dbReference type="SMART" id="SM00185">
    <property type="entry name" value="ARM"/>
    <property type="match status" value="7"/>
</dbReference>
<dbReference type="InterPro" id="IPR016024">
    <property type="entry name" value="ARM-type_fold"/>
</dbReference>
<feature type="region of interest" description="Disordered" evidence="6">
    <location>
        <begin position="539"/>
        <end position="585"/>
    </location>
</feature>
<dbReference type="InterPro" id="IPR011989">
    <property type="entry name" value="ARM-like"/>
</dbReference>
<evidence type="ECO:0000256" key="3">
    <source>
        <dbReference type="ARBA" id="ARBA00022737"/>
    </source>
</evidence>
<feature type="domain" description="DUF4005" evidence="7">
    <location>
        <begin position="878"/>
        <end position="938"/>
    </location>
</feature>
<evidence type="ECO:0000256" key="4">
    <source>
        <dbReference type="ARBA" id="ARBA00022860"/>
    </source>
</evidence>
<dbReference type="Proteomes" id="UP001408789">
    <property type="component" value="Unassembled WGS sequence"/>
</dbReference>
<dbReference type="Pfam" id="PF13178">
    <property type="entry name" value="DUF4005"/>
    <property type="match status" value="1"/>
</dbReference>
<dbReference type="SMART" id="SM00015">
    <property type="entry name" value="IQ"/>
    <property type="match status" value="1"/>
</dbReference>
<evidence type="ECO:0000256" key="2">
    <source>
        <dbReference type="ARBA" id="ARBA00022448"/>
    </source>
</evidence>
<evidence type="ECO:0000259" key="7">
    <source>
        <dbReference type="Pfam" id="PF13178"/>
    </source>
</evidence>
<dbReference type="FunFam" id="1.25.10.10:FF:000222">
    <property type="entry name" value="Importin subunit alpha"/>
    <property type="match status" value="1"/>
</dbReference>
<name>A0AAP0D4Y8_9ASTR</name>
<organism evidence="8 9">
    <name type="scientific">Deinandra increscens subsp. villosa</name>
    <dbReference type="NCBI Taxonomy" id="3103831"/>
    <lineage>
        <taxon>Eukaryota</taxon>
        <taxon>Viridiplantae</taxon>
        <taxon>Streptophyta</taxon>
        <taxon>Embryophyta</taxon>
        <taxon>Tracheophyta</taxon>
        <taxon>Spermatophyta</taxon>
        <taxon>Magnoliopsida</taxon>
        <taxon>eudicotyledons</taxon>
        <taxon>Gunneridae</taxon>
        <taxon>Pentapetalae</taxon>
        <taxon>asterids</taxon>
        <taxon>campanulids</taxon>
        <taxon>Asterales</taxon>
        <taxon>Asteraceae</taxon>
        <taxon>Asteroideae</taxon>
        <taxon>Heliantheae alliance</taxon>
        <taxon>Madieae</taxon>
        <taxon>Madiinae</taxon>
        <taxon>Deinandra</taxon>
    </lineage>
</organism>
<dbReference type="Pfam" id="PF00514">
    <property type="entry name" value="Arm"/>
    <property type="match status" value="2"/>
</dbReference>
<reference evidence="8 9" key="1">
    <citation type="submission" date="2024-04" db="EMBL/GenBank/DDBJ databases">
        <title>The reference genome of an endangered Asteraceae, Deinandra increscens subsp. villosa, native to the Central Coast of California.</title>
        <authorList>
            <person name="Guilliams M."/>
            <person name="Hasenstab-Lehman K."/>
            <person name="Meyer R."/>
            <person name="Mcevoy S."/>
        </authorList>
    </citation>
    <scope>NUCLEOTIDE SEQUENCE [LARGE SCALE GENOMIC DNA]</scope>
    <source>
        <tissue evidence="8">Leaf</tissue>
    </source>
</reference>
<dbReference type="EMBL" id="JBCNJP010000014">
    <property type="protein sequence ID" value="KAK9068464.1"/>
    <property type="molecule type" value="Genomic_DNA"/>
</dbReference>
<dbReference type="GO" id="GO:0015031">
    <property type="term" value="P:protein transport"/>
    <property type="evidence" value="ECO:0007669"/>
    <property type="project" value="UniProtKB-KW"/>
</dbReference>
<evidence type="ECO:0000256" key="1">
    <source>
        <dbReference type="ARBA" id="ARBA00010394"/>
    </source>
</evidence>
<feature type="compositionally biased region" description="Polar residues" evidence="6">
    <location>
        <begin position="564"/>
        <end position="574"/>
    </location>
</feature>
<proteinExistence type="inferred from homology"/>
<dbReference type="AlphaFoldDB" id="A0AAP0D4Y8"/>
<protein>
    <recommendedName>
        <fullName evidence="7">DUF4005 domain-containing protein</fullName>
    </recommendedName>
</protein>
<dbReference type="InterPro" id="IPR025064">
    <property type="entry name" value="DUF4005"/>
</dbReference>
<keyword evidence="2" id="KW-0813">Transport</keyword>
<dbReference type="SUPFAM" id="SSF48371">
    <property type="entry name" value="ARM repeat"/>
    <property type="match status" value="1"/>
</dbReference>
<keyword evidence="9" id="KW-1185">Reference proteome</keyword>
<sequence length="958" mass="105284">MADESAATPRRDPIKNPVGNTAAQRRRQNAVSVGKERREALFRTKRLCRVGVSSDMDVPIDSDMMIEEEQSILEAQTSSAVEALKTAIAFQGKGAVQKKVNALRELRRLLSRSEFPPIETAIASGAIPLLAQCLSFGSQDEQLLEAAWCLTNIAAGKPEETRALLPALPLLIAHIGEKSSMLVAEQCAWALGNVAGEGEDLRHILISQGALLPLAKMMFPNKGSTVRTAGWALSNLIKGPDPKAATELIKVDGVVEAILRHLSKSDEELATEIAWVVVYLSALSPVATSVLVKTDLLQLLVGRLASSNSLQLLIPVLRSLGNLIAGDTYTTNAVLVPGHEITDNIILALTKCLKSEHRVLKKEAAWVLSNIAAGYVGHKQLIYKSEAMPLLIQLLTTAPFDIKKEVAYVVGNLCVAPAEGSGRSGLIFDHLVSFVRSGCLRGFIDLVRSADIEAARLGLQFMELVLRGLPNGEGQKLVEKEDGIDAMERFQFHENEDLRNMANQLVDKYFGEDYGLEELCVSSDIMGKKGSWFSSIKKALSPHSKEKKNQKLKKKGLGDEKPSVSITKPTSGSHDSPPLPPPEEVKPIKAETEQKNHAYIVAADAAATTTQAAAKPTQLSELSRYSGKSIEETASIRIQTAFRGYLARRALRALRGLVRLKNLIEGPTGERQTAATLKSMQNLSRVQCQINSRRIRMSEENQALQRQLLQKQAKELETSQTGEEWNDSLQSKEQIEAKLLSKHEASMRRERAMAYSFSHQQPWKKSVRTTNLLFMDPTNPQWGWSWLERYMAGRPWETQGEKNQPSVKNGINITGTEIARSYLRHQLSSTPKSTTHGAVASQKFRRWSNSRTLRPSPDDDSRSVFSSRSEMKRRHSIAGSSVRDDESMDSSASVPGYMAQTKSAKAKAKGQSLLGPLENGPAEMEFGAKKRLSFPGPPARPRRHSGPPKVQSDISMVV</sequence>
<dbReference type="PROSITE" id="PS50096">
    <property type="entry name" value="IQ"/>
    <property type="match status" value="1"/>
</dbReference>
<dbReference type="GO" id="GO:0005516">
    <property type="term" value="F:calmodulin binding"/>
    <property type="evidence" value="ECO:0007669"/>
    <property type="project" value="UniProtKB-KW"/>
</dbReference>
<evidence type="ECO:0000256" key="6">
    <source>
        <dbReference type="SAM" id="MobiDB-lite"/>
    </source>
</evidence>
<keyword evidence="4" id="KW-0112">Calmodulin-binding</keyword>
<evidence type="ECO:0000256" key="5">
    <source>
        <dbReference type="ARBA" id="ARBA00022927"/>
    </source>
</evidence>
<evidence type="ECO:0000313" key="9">
    <source>
        <dbReference type="Proteomes" id="UP001408789"/>
    </source>
</evidence>
<comment type="similarity">
    <text evidence="1">Belongs to the importin alpha family.</text>
</comment>
<dbReference type="InterPro" id="IPR000048">
    <property type="entry name" value="IQ_motif_EF-hand-BS"/>
</dbReference>